<dbReference type="Proteomes" id="UP000298218">
    <property type="component" value="Unassembled WGS sequence"/>
</dbReference>
<dbReference type="GO" id="GO:0016757">
    <property type="term" value="F:glycosyltransferase activity"/>
    <property type="evidence" value="ECO:0007669"/>
    <property type="project" value="UniProtKB-KW"/>
</dbReference>
<accession>A0A4Y8KW70</accession>
<evidence type="ECO:0000313" key="5">
    <source>
        <dbReference type="Proteomes" id="UP000298218"/>
    </source>
</evidence>
<dbReference type="InterPro" id="IPR001296">
    <property type="entry name" value="Glyco_trans_1"/>
</dbReference>
<dbReference type="PANTHER" id="PTHR12526">
    <property type="entry name" value="GLYCOSYLTRANSFERASE"/>
    <property type="match status" value="1"/>
</dbReference>
<evidence type="ECO:0000256" key="2">
    <source>
        <dbReference type="ARBA" id="ARBA00022679"/>
    </source>
</evidence>
<keyword evidence="2 4" id="KW-0808">Transferase</keyword>
<name>A0A4Y8KW70_9MICO</name>
<dbReference type="OrthoDB" id="9801573at2"/>
<dbReference type="SUPFAM" id="SSF53756">
    <property type="entry name" value="UDP-Glycosyltransferase/glycogen phosphorylase"/>
    <property type="match status" value="1"/>
</dbReference>
<keyword evidence="5" id="KW-1185">Reference proteome</keyword>
<proteinExistence type="predicted"/>
<dbReference type="CDD" id="cd03801">
    <property type="entry name" value="GT4_PimA-like"/>
    <property type="match status" value="1"/>
</dbReference>
<evidence type="ECO:0000259" key="3">
    <source>
        <dbReference type="Pfam" id="PF00534"/>
    </source>
</evidence>
<dbReference type="AlphaFoldDB" id="A0A4Y8KW70"/>
<organism evidence="4 5">
    <name type="scientific">Cryobacterium psychrophilum</name>
    <dbReference type="NCBI Taxonomy" id="41988"/>
    <lineage>
        <taxon>Bacteria</taxon>
        <taxon>Bacillati</taxon>
        <taxon>Actinomycetota</taxon>
        <taxon>Actinomycetes</taxon>
        <taxon>Micrococcales</taxon>
        <taxon>Microbacteriaceae</taxon>
        <taxon>Cryobacterium</taxon>
    </lineage>
</organism>
<feature type="domain" description="Glycosyl transferase family 1" evidence="3">
    <location>
        <begin position="157"/>
        <end position="318"/>
    </location>
</feature>
<keyword evidence="1" id="KW-0328">Glycosyltransferase</keyword>
<gene>
    <name evidence="4" type="ORF">E3T53_02520</name>
</gene>
<dbReference type="Gene3D" id="3.40.50.2000">
    <property type="entry name" value="Glycogen Phosphorylase B"/>
    <property type="match status" value="2"/>
</dbReference>
<evidence type="ECO:0000256" key="1">
    <source>
        <dbReference type="ARBA" id="ARBA00022676"/>
    </source>
</evidence>
<evidence type="ECO:0000313" key="4">
    <source>
        <dbReference type="EMBL" id="TFD81880.1"/>
    </source>
</evidence>
<reference evidence="4 5" key="1">
    <citation type="submission" date="2019-03" db="EMBL/GenBank/DDBJ databases">
        <title>Genomics of glacier-inhabiting Cryobacterium strains.</title>
        <authorList>
            <person name="Liu Q."/>
            <person name="Xin Y.-H."/>
        </authorList>
    </citation>
    <scope>NUCLEOTIDE SEQUENCE [LARGE SCALE GENOMIC DNA]</scope>
    <source>
        <strain evidence="4 5">CGMCC 1.4292</strain>
    </source>
</reference>
<dbReference type="EMBL" id="SOHQ01000007">
    <property type="protein sequence ID" value="TFD81880.1"/>
    <property type="molecule type" value="Genomic_DNA"/>
</dbReference>
<comment type="caution">
    <text evidence="4">The sequence shown here is derived from an EMBL/GenBank/DDBJ whole genome shotgun (WGS) entry which is preliminary data.</text>
</comment>
<dbReference type="Pfam" id="PF00534">
    <property type="entry name" value="Glycos_transf_1"/>
    <property type="match status" value="1"/>
</dbReference>
<dbReference type="PANTHER" id="PTHR12526:SF510">
    <property type="entry name" value="D-INOSITOL 3-PHOSPHATE GLYCOSYLTRANSFERASE"/>
    <property type="match status" value="1"/>
</dbReference>
<protein>
    <submittedName>
        <fullName evidence="4">Glycosyltransferase</fullName>
    </submittedName>
</protein>
<sequence>MTATLLGVLDRIGMNPRLLDRRFSRSMNEVGRTSTRKILAVFSLIGRLIRTLAVTRPTSCIFFITTRPGSFLIDWVLNEILTLARVPIIHYIHTQGFVDLAARGRIWDVLVRRLLGNAQMTICLGPSLVPDVSAWVKGQLICIPNTTSGSPTAGVKNHEDHPQKVLFLSNLIPSKGPEDFIEMALHVRRNSPAAVLQIVGADSDPEFTFTLKSRAAQLGLDHCLQFLGPKYGEDKWLLLQDATVLIYPSHYDAQPLTILEAFSCSTPVIAYRTGGIPDLISSDVNGYLVDPGDLEALAGHCNSILSDVALRKRLKESALLSYLEDYSLAAYEASWQSAMRSAFA</sequence>